<dbReference type="Pfam" id="PF12172">
    <property type="entry name" value="zf-ChsH2"/>
    <property type="match status" value="1"/>
</dbReference>
<feature type="domain" description="ChsH2 C-terminal OB-fold" evidence="1">
    <location>
        <begin position="52"/>
        <end position="112"/>
    </location>
</feature>
<gene>
    <name evidence="3" type="ORF">LMG31506_02564</name>
</gene>
<evidence type="ECO:0000259" key="2">
    <source>
        <dbReference type="Pfam" id="PF12172"/>
    </source>
</evidence>
<dbReference type="PANTHER" id="PTHR34075">
    <property type="entry name" value="BLR3430 PROTEIN"/>
    <property type="match status" value="1"/>
</dbReference>
<dbReference type="InterPro" id="IPR012340">
    <property type="entry name" value="NA-bd_OB-fold"/>
</dbReference>
<organism evidence="3 4">
    <name type="scientific">Cupriavidus yeoncheonensis</name>
    <dbReference type="NCBI Taxonomy" id="1462994"/>
    <lineage>
        <taxon>Bacteria</taxon>
        <taxon>Pseudomonadati</taxon>
        <taxon>Pseudomonadota</taxon>
        <taxon>Betaproteobacteria</taxon>
        <taxon>Burkholderiales</taxon>
        <taxon>Burkholderiaceae</taxon>
        <taxon>Cupriavidus</taxon>
    </lineage>
</organism>
<dbReference type="AlphaFoldDB" id="A0A916ITR2"/>
<dbReference type="Gene3D" id="6.10.30.10">
    <property type="match status" value="1"/>
</dbReference>
<evidence type="ECO:0000313" key="4">
    <source>
        <dbReference type="Proteomes" id="UP000672934"/>
    </source>
</evidence>
<dbReference type="InterPro" id="IPR052513">
    <property type="entry name" value="Thioester_dehydratase-like"/>
</dbReference>
<dbReference type="RefSeq" id="WP_211947518.1">
    <property type="nucleotide sequence ID" value="NZ_CAJPUY010000008.1"/>
</dbReference>
<evidence type="ECO:0000259" key="1">
    <source>
        <dbReference type="Pfam" id="PF01796"/>
    </source>
</evidence>
<name>A0A916ITR2_9BURK</name>
<evidence type="ECO:0008006" key="5">
    <source>
        <dbReference type="Google" id="ProtNLM"/>
    </source>
</evidence>
<reference evidence="3" key="1">
    <citation type="submission" date="2021-03" db="EMBL/GenBank/DDBJ databases">
        <authorList>
            <person name="Peeters C."/>
        </authorList>
    </citation>
    <scope>NUCLEOTIDE SEQUENCE</scope>
    <source>
        <strain evidence="3">LMG 31506</strain>
    </source>
</reference>
<keyword evidence="4" id="KW-1185">Reference proteome</keyword>
<proteinExistence type="predicted"/>
<dbReference type="Proteomes" id="UP000672934">
    <property type="component" value="Unassembled WGS sequence"/>
</dbReference>
<feature type="domain" description="ChsH2 rubredoxin-like zinc ribbon" evidence="2">
    <location>
        <begin position="16"/>
        <end position="51"/>
    </location>
</feature>
<sequence length="134" mass="14394">MPQQGAAAGPDKVYADMLAAGQFRIQHCQDCKKHVFFPRNICPHCGGDALDWTEPNGTGTVYSTSVIRRKPEAGGDYNIVLVDLDEGVRMMSRVEGIAPASVRIGMRVKARVAPGKAEGEPALVVFDPVEGQAK</sequence>
<dbReference type="PANTHER" id="PTHR34075:SF5">
    <property type="entry name" value="BLR3430 PROTEIN"/>
    <property type="match status" value="1"/>
</dbReference>
<comment type="caution">
    <text evidence="3">The sequence shown here is derived from an EMBL/GenBank/DDBJ whole genome shotgun (WGS) entry which is preliminary data.</text>
</comment>
<dbReference type="Pfam" id="PF01796">
    <property type="entry name" value="OB_ChsH2_C"/>
    <property type="match status" value="1"/>
</dbReference>
<evidence type="ECO:0000313" key="3">
    <source>
        <dbReference type="EMBL" id="CAG2141959.1"/>
    </source>
</evidence>
<dbReference type="EMBL" id="CAJPUY010000008">
    <property type="protein sequence ID" value="CAG2141959.1"/>
    <property type="molecule type" value="Genomic_DNA"/>
</dbReference>
<protein>
    <recommendedName>
        <fullName evidence="5">DNA-binding protein</fullName>
    </recommendedName>
</protein>
<accession>A0A916ITR2</accession>
<dbReference type="InterPro" id="IPR002878">
    <property type="entry name" value="ChsH2_C"/>
</dbReference>
<dbReference type="InterPro" id="IPR022002">
    <property type="entry name" value="ChsH2_Znr"/>
</dbReference>
<dbReference type="SUPFAM" id="SSF50249">
    <property type="entry name" value="Nucleic acid-binding proteins"/>
    <property type="match status" value="1"/>
</dbReference>